<evidence type="ECO:0000256" key="2">
    <source>
        <dbReference type="PIRSR" id="PIRSR605754-1"/>
    </source>
</evidence>
<feature type="active site" description="Acyl-thioester intermediate" evidence="2">
    <location>
        <position position="221"/>
    </location>
</feature>
<keyword evidence="5" id="KW-1185">Reference proteome</keyword>
<dbReference type="NCBIfam" id="TIGR01076">
    <property type="entry name" value="sortase_fam"/>
    <property type="match status" value="1"/>
</dbReference>
<dbReference type="Gene3D" id="2.40.260.10">
    <property type="entry name" value="Sortase"/>
    <property type="match status" value="1"/>
</dbReference>
<dbReference type="Pfam" id="PF04203">
    <property type="entry name" value="Sortase"/>
    <property type="match status" value="1"/>
</dbReference>
<keyword evidence="3" id="KW-1133">Transmembrane helix</keyword>
<evidence type="ECO:0000256" key="1">
    <source>
        <dbReference type="ARBA" id="ARBA00022801"/>
    </source>
</evidence>
<evidence type="ECO:0000256" key="3">
    <source>
        <dbReference type="SAM" id="Phobius"/>
    </source>
</evidence>
<dbReference type="InterPro" id="IPR023365">
    <property type="entry name" value="Sortase_dom-sf"/>
</dbReference>
<organism evidence="4 5">
    <name type="scientific">Lacisediminihabitans profunda</name>
    <dbReference type="NCBI Taxonomy" id="2594790"/>
    <lineage>
        <taxon>Bacteria</taxon>
        <taxon>Bacillati</taxon>
        <taxon>Actinomycetota</taxon>
        <taxon>Actinomycetes</taxon>
        <taxon>Micrococcales</taxon>
        <taxon>Microbacteriaceae</taxon>
        <taxon>Lacisediminihabitans</taxon>
    </lineage>
</organism>
<dbReference type="AlphaFoldDB" id="A0A5C8ULV3"/>
<keyword evidence="3" id="KW-0812">Transmembrane</keyword>
<protein>
    <submittedName>
        <fullName evidence="4">Class E sortase</fullName>
    </submittedName>
</protein>
<evidence type="ECO:0000313" key="4">
    <source>
        <dbReference type="EMBL" id="TXN29293.1"/>
    </source>
</evidence>
<gene>
    <name evidence="4" type="ORF">FVP33_14025</name>
</gene>
<keyword evidence="3" id="KW-0472">Membrane</keyword>
<dbReference type="InterPro" id="IPR042003">
    <property type="entry name" value="Sortase_E"/>
</dbReference>
<dbReference type="Proteomes" id="UP000321379">
    <property type="component" value="Unassembled WGS sequence"/>
</dbReference>
<reference evidence="4 5" key="1">
    <citation type="submission" date="2019-08" db="EMBL/GenBank/DDBJ databases">
        <title>Bacterial whole genome sequence for Glaciihabitans sp. CHu50b-6-2.</title>
        <authorList>
            <person name="Jin L."/>
        </authorList>
    </citation>
    <scope>NUCLEOTIDE SEQUENCE [LARGE SCALE GENOMIC DNA]</scope>
    <source>
        <strain evidence="4 5">CHu50b-6-2</strain>
    </source>
</reference>
<feature type="transmembrane region" description="Helical" evidence="3">
    <location>
        <begin position="21"/>
        <end position="48"/>
    </location>
</feature>
<dbReference type="CDD" id="cd05830">
    <property type="entry name" value="Sortase_E"/>
    <property type="match status" value="1"/>
</dbReference>
<accession>A0A5C8ULV3</accession>
<dbReference type="NCBIfam" id="NF033747">
    <property type="entry name" value="class_E_sortase"/>
    <property type="match status" value="1"/>
</dbReference>
<comment type="caution">
    <text evidence="4">The sequence shown here is derived from an EMBL/GenBank/DDBJ whole genome shotgun (WGS) entry which is preliminary data.</text>
</comment>
<dbReference type="RefSeq" id="WP_147784311.1">
    <property type="nucleotide sequence ID" value="NZ_VRMG01000009.1"/>
</dbReference>
<dbReference type="EMBL" id="VRMG01000009">
    <property type="protein sequence ID" value="TXN29293.1"/>
    <property type="molecule type" value="Genomic_DNA"/>
</dbReference>
<name>A0A5C8ULV3_9MICO</name>
<dbReference type="InterPro" id="IPR005754">
    <property type="entry name" value="Sortase"/>
</dbReference>
<dbReference type="InterPro" id="IPR053465">
    <property type="entry name" value="Sortase_Class_E"/>
</dbReference>
<dbReference type="SUPFAM" id="SSF63817">
    <property type="entry name" value="Sortase"/>
    <property type="match status" value="1"/>
</dbReference>
<feature type="active site" description="Proton donor/acceptor" evidence="2">
    <location>
        <position position="153"/>
    </location>
</feature>
<sequence length="259" mass="27552">MTEERSRRKTGARTAPARVSAIGVIGVIGELFITAGVLVFLFLGWQLWLNDLVVGADQNRVGVALARNWDAGTPTHAHVTPAVAPDYGPPAVAEPPKNAVKFAVMYVPRFGSDYARSISEGVGTTDVLDKNGIGHYPGTQMPGAVGNFAVAAHRTTHGAPFKQLATLTVGDKIYVQTQDGYYTYDFRGLEYVRPTAVDVLDPVPRAPGATPTERVLTMTSCNPMFSAAERIIAYSVLESWQPTSAGPPPAILATVSAKG</sequence>
<keyword evidence="1" id="KW-0378">Hydrolase</keyword>
<dbReference type="GO" id="GO:0016787">
    <property type="term" value="F:hydrolase activity"/>
    <property type="evidence" value="ECO:0007669"/>
    <property type="project" value="UniProtKB-KW"/>
</dbReference>
<proteinExistence type="predicted"/>
<evidence type="ECO:0000313" key="5">
    <source>
        <dbReference type="Proteomes" id="UP000321379"/>
    </source>
</evidence>